<evidence type="ECO:0000313" key="2">
    <source>
        <dbReference type="EMBL" id="KAG6942866.1"/>
    </source>
</evidence>
<evidence type="ECO:0000313" key="3">
    <source>
        <dbReference type="Proteomes" id="UP000688947"/>
    </source>
</evidence>
<dbReference type="AlphaFoldDB" id="A0A8T1TN37"/>
<dbReference type="EMBL" id="JAENGZ010002786">
    <property type="protein sequence ID" value="KAG6942866.1"/>
    <property type="molecule type" value="Genomic_DNA"/>
</dbReference>
<accession>A0A8T1TN37</accession>
<reference evidence="2" key="1">
    <citation type="submission" date="2021-01" db="EMBL/GenBank/DDBJ databases">
        <title>Phytophthora aleatoria, a newly-described species from Pinus radiata is distinct from Phytophthora cactorum isolates based on comparative genomics.</title>
        <authorList>
            <person name="Mcdougal R."/>
            <person name="Panda P."/>
            <person name="Williams N."/>
            <person name="Studholme D.J."/>
        </authorList>
    </citation>
    <scope>NUCLEOTIDE SEQUENCE</scope>
    <source>
        <strain evidence="2">NZFS 3830</strain>
    </source>
</reference>
<sequence>MVALSHAKAQSSPTELTDIREDLFGATNDEAAMAMHCVVCERFRAQGSRHSTRDRHGLSRIDGSDSFGHESGYVL</sequence>
<organism evidence="2 3">
    <name type="scientific">Phytophthora cactorum</name>
    <dbReference type="NCBI Taxonomy" id="29920"/>
    <lineage>
        <taxon>Eukaryota</taxon>
        <taxon>Sar</taxon>
        <taxon>Stramenopiles</taxon>
        <taxon>Oomycota</taxon>
        <taxon>Peronosporomycetes</taxon>
        <taxon>Peronosporales</taxon>
        <taxon>Peronosporaceae</taxon>
        <taxon>Phytophthora</taxon>
    </lineage>
</organism>
<feature type="region of interest" description="Disordered" evidence="1">
    <location>
        <begin position="46"/>
        <end position="75"/>
    </location>
</feature>
<gene>
    <name evidence="2" type="ORF">JG687_00018818</name>
</gene>
<proteinExistence type="predicted"/>
<feature type="compositionally biased region" description="Basic and acidic residues" evidence="1">
    <location>
        <begin position="54"/>
        <end position="63"/>
    </location>
</feature>
<comment type="caution">
    <text evidence="2">The sequence shown here is derived from an EMBL/GenBank/DDBJ whole genome shotgun (WGS) entry which is preliminary data.</text>
</comment>
<dbReference type="Proteomes" id="UP000688947">
    <property type="component" value="Unassembled WGS sequence"/>
</dbReference>
<name>A0A8T1TN37_9STRA</name>
<evidence type="ECO:0000256" key="1">
    <source>
        <dbReference type="SAM" id="MobiDB-lite"/>
    </source>
</evidence>
<protein>
    <submittedName>
        <fullName evidence="2">Uncharacterized protein</fullName>
    </submittedName>
</protein>